<evidence type="ECO:0000256" key="8">
    <source>
        <dbReference type="ARBA" id="ARBA00023146"/>
    </source>
</evidence>
<keyword evidence="17" id="KW-1185">Reference proteome</keyword>
<evidence type="ECO:0000313" key="15">
    <source>
        <dbReference type="EMBL" id="MDP2539148.1"/>
    </source>
</evidence>
<feature type="binding site" evidence="11">
    <location>
        <position position="573"/>
    </location>
    <ligand>
        <name>L-isoleucyl-5'-AMP</name>
        <dbReference type="ChEBI" id="CHEBI:178002"/>
    </ligand>
</feature>
<dbReference type="SUPFAM" id="SSF50677">
    <property type="entry name" value="ValRS/IleRS/LeuRS editing domain"/>
    <property type="match status" value="1"/>
</dbReference>
<reference evidence="14" key="2">
    <citation type="submission" date="2023-07" db="EMBL/GenBank/DDBJ databases">
        <authorList>
            <person name="Aydin F."/>
            <person name="Tarhane S."/>
            <person name="Saticioglu I.B."/>
            <person name="Karakaya E."/>
            <person name="Abay S."/>
            <person name="Guran O."/>
            <person name="Bozkurt E."/>
            <person name="Uzum N."/>
            <person name="Olgun K."/>
            <person name="Jablonski D."/>
        </authorList>
    </citation>
    <scope>NUCLEOTIDE SEQUENCE</scope>
    <source>
        <strain evidence="14">Faydin-H75</strain>
    </source>
</reference>
<dbReference type="GO" id="GO:0008270">
    <property type="term" value="F:zinc ion binding"/>
    <property type="evidence" value="ECO:0007669"/>
    <property type="project" value="UniProtKB-UniRule"/>
</dbReference>
<feature type="binding site" evidence="11">
    <location>
        <position position="905"/>
    </location>
    <ligand>
        <name>Zn(2+)</name>
        <dbReference type="ChEBI" id="CHEBI:29105"/>
    </ligand>
</feature>
<dbReference type="GO" id="GO:0004822">
    <property type="term" value="F:isoleucine-tRNA ligase activity"/>
    <property type="evidence" value="ECO:0007669"/>
    <property type="project" value="UniProtKB-UniRule"/>
</dbReference>
<feature type="binding site" evidence="11">
    <location>
        <position position="920"/>
    </location>
    <ligand>
        <name>Zn(2+)</name>
        <dbReference type="ChEBI" id="CHEBI:29105"/>
    </ligand>
</feature>
<keyword evidence="11" id="KW-0479">Metal-binding</keyword>
<dbReference type="Proteomes" id="UP001240777">
    <property type="component" value="Unassembled WGS sequence"/>
</dbReference>
<dbReference type="InterPro" id="IPR023585">
    <property type="entry name" value="Ile-tRNA-ligase_type1"/>
</dbReference>
<dbReference type="GO" id="GO:0006428">
    <property type="term" value="P:isoleucyl-tRNA aminoacylation"/>
    <property type="evidence" value="ECO:0007669"/>
    <property type="project" value="UniProtKB-UniRule"/>
</dbReference>
<dbReference type="Pfam" id="PF08264">
    <property type="entry name" value="Anticodon_1"/>
    <property type="match status" value="1"/>
</dbReference>
<evidence type="ECO:0000256" key="6">
    <source>
        <dbReference type="ARBA" id="ARBA00022840"/>
    </source>
</evidence>
<feature type="short sequence motif" description="'HIGH' region" evidence="11">
    <location>
        <begin position="62"/>
        <end position="72"/>
    </location>
</feature>
<keyword evidence="3 11" id="KW-0436">Ligase</keyword>
<dbReference type="SUPFAM" id="SSF47323">
    <property type="entry name" value="Anticodon-binding domain of a subclass of class I aminoacyl-tRNA synthetases"/>
    <property type="match status" value="1"/>
</dbReference>
<evidence type="ECO:0000256" key="5">
    <source>
        <dbReference type="ARBA" id="ARBA00022833"/>
    </source>
</evidence>
<gene>
    <name evidence="11 15" type="primary">ileS</name>
    <name evidence="14" type="ORF">Q5I04_04790</name>
    <name evidence="15" type="ORF">Q5I06_05105</name>
</gene>
<dbReference type="GO" id="GO:0002161">
    <property type="term" value="F:aminoacyl-tRNA deacylase activity"/>
    <property type="evidence" value="ECO:0007669"/>
    <property type="project" value="InterPro"/>
</dbReference>
<keyword evidence="6 11" id="KW-0067">ATP-binding</keyword>
<comment type="domain">
    <text evidence="11">IleRS has two distinct active sites: one for aminoacylation and one for editing. The misactivated valine is translocated from the active site to the editing site, which sterically excludes the correctly activated isoleucine. The single editing site contains two valyl binding pockets, one specific for each substrate (Val-AMP or Val-tRNA(Ile)).</text>
</comment>
<keyword evidence="7 11" id="KW-0648">Protein biosynthesis</keyword>
<evidence type="ECO:0000256" key="11">
    <source>
        <dbReference type="HAMAP-Rule" id="MF_02002"/>
    </source>
</evidence>
<dbReference type="Gene3D" id="1.10.730.20">
    <property type="match status" value="1"/>
</dbReference>
<organism evidence="15 16">
    <name type="scientific">Helicobacter cappadocius</name>
    <dbReference type="NCBI Taxonomy" id="3063998"/>
    <lineage>
        <taxon>Bacteria</taxon>
        <taxon>Pseudomonadati</taxon>
        <taxon>Campylobacterota</taxon>
        <taxon>Epsilonproteobacteria</taxon>
        <taxon>Campylobacterales</taxon>
        <taxon>Helicobacteraceae</taxon>
        <taxon>Helicobacter</taxon>
    </lineage>
</organism>
<feature type="binding site" evidence="11">
    <location>
        <position position="917"/>
    </location>
    <ligand>
        <name>Zn(2+)</name>
        <dbReference type="ChEBI" id="CHEBI:29105"/>
    </ligand>
</feature>
<comment type="cofactor">
    <cofactor evidence="11">
        <name>Zn(2+)</name>
        <dbReference type="ChEBI" id="CHEBI:29105"/>
    </cofactor>
    <text evidence="11">Binds 1 zinc ion per subunit.</text>
</comment>
<dbReference type="PANTHER" id="PTHR42765">
    <property type="entry name" value="SOLEUCYL-TRNA SYNTHETASE"/>
    <property type="match status" value="1"/>
</dbReference>
<name>A0AA90PYY0_9HELI</name>
<reference evidence="14 16" key="3">
    <citation type="journal article" date="2024" name="Syst. Appl. Microbiol.">
        <title>Helicobacter cappadocius sp. nov., from lizards: The first psychrotrophic Helicobacter species.</title>
        <authorList>
            <person name="Aydin F."/>
            <person name="Tarhane S."/>
            <person name="Karakaya E."/>
            <person name="Abay S."/>
            <person name="Kayman T."/>
            <person name="Guran O."/>
            <person name="Bozkurt E."/>
            <person name="Uzum N."/>
            <person name="Avci A."/>
            <person name="Olgun K."/>
            <person name="Jablonski D."/>
            <person name="Guran C."/>
            <person name="Burcin Saticioglu I."/>
        </authorList>
    </citation>
    <scope>NUCLEOTIDE SEQUENCE [LARGE SCALE GENOMIC DNA]</scope>
    <source>
        <strain evidence="14">Faydin-H75</strain>
        <strain evidence="16">faydin-H76</strain>
    </source>
</reference>
<keyword evidence="4 11" id="KW-0547">Nucleotide-binding</keyword>
<dbReference type="InterPro" id="IPR009080">
    <property type="entry name" value="tRNAsynth_Ia_anticodon-bd"/>
</dbReference>
<dbReference type="EMBL" id="JAUYZK010000006">
    <property type="protein sequence ID" value="MDP2539148.1"/>
    <property type="molecule type" value="Genomic_DNA"/>
</dbReference>
<evidence type="ECO:0000313" key="14">
    <source>
        <dbReference type="EMBL" id="MDO7253224.1"/>
    </source>
</evidence>
<feature type="short sequence motif" description="'KMSKS' region" evidence="11">
    <location>
        <begin position="614"/>
        <end position="618"/>
    </location>
</feature>
<dbReference type="InterPro" id="IPR002300">
    <property type="entry name" value="aa-tRNA-synth_Ia"/>
</dbReference>
<comment type="similarity">
    <text evidence="1 11">Belongs to the class-I aminoacyl-tRNA synthetase family. IleS type 1 subfamily.</text>
</comment>
<dbReference type="Gene3D" id="1.10.10.830">
    <property type="entry name" value="Ile-tRNA synthetase CP2 domain-like"/>
    <property type="match status" value="1"/>
</dbReference>
<keyword evidence="8 11" id="KW-0030">Aminoacyl-tRNA synthetase</keyword>
<keyword evidence="5 11" id="KW-0862">Zinc</keyword>
<dbReference type="PANTHER" id="PTHR42765:SF1">
    <property type="entry name" value="ISOLEUCINE--TRNA LIGASE, MITOCHONDRIAL"/>
    <property type="match status" value="1"/>
</dbReference>
<dbReference type="PRINTS" id="PR00984">
    <property type="entry name" value="TRNASYNTHILE"/>
</dbReference>
<protein>
    <recommendedName>
        <fullName evidence="11">Isoleucine--tRNA ligase</fullName>
        <ecNumber evidence="11">6.1.1.5</ecNumber>
    </recommendedName>
    <alternativeName>
        <fullName evidence="11">Isoleucyl-tRNA synthetase</fullName>
        <shortName evidence="11">IleRS</shortName>
    </alternativeName>
</protein>
<dbReference type="PROSITE" id="PS00178">
    <property type="entry name" value="AA_TRNA_LIGASE_I"/>
    <property type="match status" value="1"/>
</dbReference>
<dbReference type="GO" id="GO:0005524">
    <property type="term" value="F:ATP binding"/>
    <property type="evidence" value="ECO:0007669"/>
    <property type="project" value="UniProtKB-UniRule"/>
</dbReference>
<dbReference type="SUPFAM" id="SSF52374">
    <property type="entry name" value="Nucleotidylyl transferase"/>
    <property type="match status" value="1"/>
</dbReference>
<accession>A0AA90PYY0</accession>
<feature type="domain" description="Methionyl/Valyl/Leucyl/Isoleucyl-tRNA synthetase anticodon-binding" evidence="13">
    <location>
        <begin position="694"/>
        <end position="847"/>
    </location>
</feature>
<sequence length="928" mass="106498">MDYKDTLILPQTDFPMRGNLPVNEPLRYKKWQENQVYNTKMKKNRSKAKESNQNFNLHDGPPYANGHLHIGHALNKILKDIIIKYHYFQGYSVRYTPGWDCHGLPIEQQVEKKIGKEKKDTLPKQKIRELCRAHASEFIAIQSQEFQQLGILGDFENPYKTMDFRFESDIYKVLCEVAKNGLLCERSKPIYWSWACETALADAEVEYKDKESDSVFVAFSLKDDALRALGIDNASIVIWTTTPWTLPANAGIALKPGESYVLTKKGYIVAKELHNKLYKNQIIDEEISKEFLADTLEGLKAINPLNGRDSLIILGDHVSMNDGTGAVHNAPAHGEDDYHVGLKYNLPIIMAVDDKGCFNEVILKEKILPEEFVGIHIFKAQEKIIKMLGNALLKHSKITHSYPHCWRSHEPVIYRATTQWFISMDKPFKDGKTLREVALEAIDETKFYPQSGKNRIRTMVQNRPDWCISRQRDWGVPIAFFRDKKSGEVIFDTEVLEHLSDIFEKEGCDAWWSKEIKELLPTSWAHRADNLEKGKHILDVWFDSGSTWSAVLKNTKNNPKYDAGDYPADVYLEGSDQHRGWFQSSLLLSCALNGKAPFKSVVTHGFTVDENGEKMSKSKGNVIGLDSILKEYGSDILRLWVAMNDYQSDLTVSVNFFKQIAEQYRKIRNTIRFLLANIDGLESLVEYNNLGEIDRWIVKKADEIFSQVQASFDEYEFVKGLSLLMGFLTNELSGIYLDLCKDSLYCDAKNSPERQAHQSAMTIITRNLLHLLAPILTYSVDEVLEFAPKVLKGDINDVFDLEKLDLKKSFNLELKTDFEELLKIREGFGEAVDGLKKDKIIKSSLELCIQTKNNVFKELDKWLIISEVKNEDKKDEPLKSFKISNNGIEKTFLIFKTSKHKCPRCWRYLCKSEEELCVRCQEVCKGAV</sequence>
<dbReference type="Gene3D" id="3.40.50.620">
    <property type="entry name" value="HUPs"/>
    <property type="match status" value="2"/>
</dbReference>
<dbReference type="InterPro" id="IPR014729">
    <property type="entry name" value="Rossmann-like_a/b/a_fold"/>
</dbReference>
<evidence type="ECO:0000313" key="16">
    <source>
        <dbReference type="Proteomes" id="UP001177258"/>
    </source>
</evidence>
<evidence type="ECO:0000259" key="12">
    <source>
        <dbReference type="Pfam" id="PF00133"/>
    </source>
</evidence>
<feature type="binding site" evidence="11">
    <location>
        <position position="617"/>
    </location>
    <ligand>
        <name>ATP</name>
        <dbReference type="ChEBI" id="CHEBI:30616"/>
    </ligand>
</feature>
<feature type="domain" description="Aminoacyl-tRNA synthetase class Ia" evidence="12">
    <location>
        <begin position="27"/>
        <end position="652"/>
    </location>
</feature>
<dbReference type="Pfam" id="PF00133">
    <property type="entry name" value="tRNA-synt_1"/>
    <property type="match status" value="1"/>
</dbReference>
<evidence type="ECO:0000256" key="1">
    <source>
        <dbReference type="ARBA" id="ARBA00006887"/>
    </source>
</evidence>
<dbReference type="GO" id="GO:0005829">
    <property type="term" value="C:cytosol"/>
    <property type="evidence" value="ECO:0007669"/>
    <property type="project" value="TreeGrafter"/>
</dbReference>
<dbReference type="InterPro" id="IPR002301">
    <property type="entry name" value="Ile-tRNA-ligase"/>
</dbReference>
<evidence type="ECO:0000259" key="13">
    <source>
        <dbReference type="Pfam" id="PF08264"/>
    </source>
</evidence>
<dbReference type="InterPro" id="IPR009008">
    <property type="entry name" value="Val/Leu/Ile-tRNA-synth_edit"/>
</dbReference>
<evidence type="ECO:0000256" key="3">
    <source>
        <dbReference type="ARBA" id="ARBA00022598"/>
    </source>
</evidence>
<evidence type="ECO:0000256" key="7">
    <source>
        <dbReference type="ARBA" id="ARBA00022917"/>
    </source>
</evidence>
<comment type="catalytic activity">
    <reaction evidence="10 11">
        <text>tRNA(Ile) + L-isoleucine + ATP = L-isoleucyl-tRNA(Ile) + AMP + diphosphate</text>
        <dbReference type="Rhea" id="RHEA:11060"/>
        <dbReference type="Rhea" id="RHEA-COMP:9666"/>
        <dbReference type="Rhea" id="RHEA-COMP:9695"/>
        <dbReference type="ChEBI" id="CHEBI:30616"/>
        <dbReference type="ChEBI" id="CHEBI:33019"/>
        <dbReference type="ChEBI" id="CHEBI:58045"/>
        <dbReference type="ChEBI" id="CHEBI:78442"/>
        <dbReference type="ChEBI" id="CHEBI:78528"/>
        <dbReference type="ChEBI" id="CHEBI:456215"/>
        <dbReference type="EC" id="6.1.1.5"/>
    </reaction>
</comment>
<dbReference type="GO" id="GO:0000049">
    <property type="term" value="F:tRNA binding"/>
    <property type="evidence" value="ECO:0007669"/>
    <property type="project" value="InterPro"/>
</dbReference>
<evidence type="ECO:0000256" key="2">
    <source>
        <dbReference type="ARBA" id="ARBA00022490"/>
    </source>
</evidence>
<dbReference type="HAMAP" id="MF_02002">
    <property type="entry name" value="Ile_tRNA_synth_type1"/>
    <property type="match status" value="1"/>
</dbReference>
<reference evidence="15 17" key="1">
    <citation type="submission" date="2023-07" db="EMBL/GenBank/DDBJ databases">
        <title>Unpublished Manusciprt.</title>
        <authorList>
            <person name="Aydin F."/>
            <person name="Tarhane S."/>
            <person name="Saticioglu I.B."/>
            <person name="Karakaya E."/>
            <person name="Abay S."/>
            <person name="Guran O."/>
            <person name="Bozkurt E."/>
            <person name="Uzum N."/>
            <person name="Olgun K."/>
            <person name="Jablonski D."/>
        </authorList>
    </citation>
    <scope>NUCLEOTIDE SEQUENCE</scope>
    <source>
        <strain evidence="17">faydin-H75</strain>
        <strain evidence="15">Faydin-H76</strain>
    </source>
</reference>
<keyword evidence="2 11" id="KW-0963">Cytoplasm</keyword>
<dbReference type="InterPro" id="IPR033708">
    <property type="entry name" value="Anticodon_Ile_BEm"/>
</dbReference>
<comment type="subcellular location">
    <subcellularLocation>
        <location evidence="11">Cytoplasm</location>
    </subcellularLocation>
</comment>
<dbReference type="RefSeq" id="WP_305517069.1">
    <property type="nucleotide sequence ID" value="NZ_JAUPEV010000006.1"/>
</dbReference>
<dbReference type="InterPro" id="IPR001412">
    <property type="entry name" value="aa-tRNA-synth_I_CS"/>
</dbReference>
<dbReference type="CDD" id="cd07960">
    <property type="entry name" value="Anticodon_Ia_Ile_BEm"/>
    <property type="match status" value="1"/>
</dbReference>
<evidence type="ECO:0000256" key="10">
    <source>
        <dbReference type="ARBA" id="ARBA00048359"/>
    </source>
</evidence>
<evidence type="ECO:0000256" key="4">
    <source>
        <dbReference type="ARBA" id="ARBA00022741"/>
    </source>
</evidence>
<proteinExistence type="inferred from homology"/>
<evidence type="ECO:0000256" key="9">
    <source>
        <dbReference type="ARBA" id="ARBA00025217"/>
    </source>
</evidence>
<dbReference type="InterPro" id="IPR050081">
    <property type="entry name" value="Ile-tRNA_ligase"/>
</dbReference>
<dbReference type="EMBL" id="JAUPEV010000006">
    <property type="protein sequence ID" value="MDO7253224.1"/>
    <property type="molecule type" value="Genomic_DNA"/>
</dbReference>
<comment type="caution">
    <text evidence="15">The sequence shown here is derived from an EMBL/GenBank/DDBJ whole genome shotgun (WGS) entry which is preliminary data.</text>
</comment>
<dbReference type="AlphaFoldDB" id="A0AA90PYY0"/>
<evidence type="ECO:0000313" key="17">
    <source>
        <dbReference type="Proteomes" id="UP001240777"/>
    </source>
</evidence>
<comment type="subunit">
    <text evidence="11">Monomer.</text>
</comment>
<dbReference type="EC" id="6.1.1.5" evidence="11"/>
<dbReference type="InterPro" id="IPR013155">
    <property type="entry name" value="M/V/L/I-tRNA-synth_anticd-bd"/>
</dbReference>
<feature type="binding site" evidence="11">
    <location>
        <position position="902"/>
    </location>
    <ligand>
        <name>Zn(2+)</name>
        <dbReference type="ChEBI" id="CHEBI:29105"/>
    </ligand>
</feature>
<dbReference type="NCBIfam" id="TIGR00392">
    <property type="entry name" value="ileS"/>
    <property type="match status" value="1"/>
</dbReference>
<dbReference type="CDD" id="cd00818">
    <property type="entry name" value="IleRS_core"/>
    <property type="match status" value="1"/>
</dbReference>
<dbReference type="Proteomes" id="UP001177258">
    <property type="component" value="Unassembled WGS sequence"/>
</dbReference>
<comment type="function">
    <text evidence="9 11">Catalyzes the attachment of isoleucine to tRNA(Ile). As IleRS can inadvertently accommodate and process structurally similar amino acids such as valine, to avoid such errors it has two additional distinct tRNA(Ile)-dependent editing activities. One activity is designated as 'pretransfer' editing and involves the hydrolysis of activated Val-AMP. The other activity is designated 'posttransfer' editing and involves deacylation of mischarged Val-tRNA(Ile).</text>
</comment>